<feature type="region of interest" description="Disordered" evidence="1">
    <location>
        <begin position="49"/>
        <end position="77"/>
    </location>
</feature>
<gene>
    <name evidence="2" type="ORF">GLOTRDRAFT_45955</name>
</gene>
<dbReference type="EMBL" id="KB469306">
    <property type="protein sequence ID" value="EPQ53321.1"/>
    <property type="molecule type" value="Genomic_DNA"/>
</dbReference>
<dbReference type="InterPro" id="IPR023214">
    <property type="entry name" value="HAD_sf"/>
</dbReference>
<dbReference type="OrthoDB" id="1711508at2759"/>
<dbReference type="RefSeq" id="XP_007868202.1">
    <property type="nucleotide sequence ID" value="XM_007870011.1"/>
</dbReference>
<protein>
    <recommendedName>
        <fullName evidence="4">FCP1 homology domain-containing protein</fullName>
    </recommendedName>
</protein>
<accession>S7Q064</accession>
<dbReference type="STRING" id="670483.S7Q064"/>
<feature type="non-terminal residue" evidence="2">
    <location>
        <position position="1"/>
    </location>
</feature>
<dbReference type="Proteomes" id="UP000030669">
    <property type="component" value="Unassembled WGS sequence"/>
</dbReference>
<evidence type="ECO:0000313" key="2">
    <source>
        <dbReference type="EMBL" id="EPQ53321.1"/>
    </source>
</evidence>
<name>S7Q064_GLOTA</name>
<organism evidence="2 3">
    <name type="scientific">Gloeophyllum trabeum (strain ATCC 11539 / FP-39264 / Madison 617)</name>
    <name type="common">Brown rot fungus</name>
    <dbReference type="NCBI Taxonomy" id="670483"/>
    <lineage>
        <taxon>Eukaryota</taxon>
        <taxon>Fungi</taxon>
        <taxon>Dikarya</taxon>
        <taxon>Basidiomycota</taxon>
        <taxon>Agaricomycotina</taxon>
        <taxon>Agaricomycetes</taxon>
        <taxon>Gloeophyllales</taxon>
        <taxon>Gloeophyllaceae</taxon>
        <taxon>Gloeophyllum</taxon>
    </lineage>
</organism>
<keyword evidence="3" id="KW-1185">Reference proteome</keyword>
<dbReference type="KEGG" id="gtr:GLOTRDRAFT_45955"/>
<dbReference type="AlphaFoldDB" id="S7Q064"/>
<dbReference type="Gene3D" id="3.40.50.1000">
    <property type="entry name" value="HAD superfamily/HAD-like"/>
    <property type="match status" value="1"/>
</dbReference>
<dbReference type="GeneID" id="19306382"/>
<proteinExistence type="predicted"/>
<sequence>THVHSARTTLLLDDSPRKAHLQPYNHVCIREYDASLRRADLEVLHAAREEERARKEDEEERARKEDGEQRARTRDDEAGTYDATLLAVVGVLDAVRAESNVAGWIRRGGLWGPRRGEIGGGTGDLAGKMWFEDARVMEYWAQRGRAALERLGIPVEHGVES</sequence>
<dbReference type="OMA" id="HICVEEY"/>
<evidence type="ECO:0008006" key="4">
    <source>
        <dbReference type="Google" id="ProtNLM"/>
    </source>
</evidence>
<dbReference type="eggNOG" id="KOG1605">
    <property type="taxonomic scope" value="Eukaryota"/>
</dbReference>
<dbReference type="HOGENOM" id="CLU_018875_2_0_1"/>
<evidence type="ECO:0000313" key="3">
    <source>
        <dbReference type="Proteomes" id="UP000030669"/>
    </source>
</evidence>
<evidence type="ECO:0000256" key="1">
    <source>
        <dbReference type="SAM" id="MobiDB-lite"/>
    </source>
</evidence>
<reference evidence="2 3" key="1">
    <citation type="journal article" date="2012" name="Science">
        <title>The Paleozoic origin of enzymatic lignin decomposition reconstructed from 31 fungal genomes.</title>
        <authorList>
            <person name="Floudas D."/>
            <person name="Binder M."/>
            <person name="Riley R."/>
            <person name="Barry K."/>
            <person name="Blanchette R.A."/>
            <person name="Henrissat B."/>
            <person name="Martinez A.T."/>
            <person name="Otillar R."/>
            <person name="Spatafora J.W."/>
            <person name="Yadav J.S."/>
            <person name="Aerts A."/>
            <person name="Benoit I."/>
            <person name="Boyd A."/>
            <person name="Carlson A."/>
            <person name="Copeland A."/>
            <person name="Coutinho P.M."/>
            <person name="de Vries R.P."/>
            <person name="Ferreira P."/>
            <person name="Findley K."/>
            <person name="Foster B."/>
            <person name="Gaskell J."/>
            <person name="Glotzer D."/>
            <person name="Gorecki P."/>
            <person name="Heitman J."/>
            <person name="Hesse C."/>
            <person name="Hori C."/>
            <person name="Igarashi K."/>
            <person name="Jurgens J.A."/>
            <person name="Kallen N."/>
            <person name="Kersten P."/>
            <person name="Kohler A."/>
            <person name="Kuees U."/>
            <person name="Kumar T.K.A."/>
            <person name="Kuo A."/>
            <person name="LaButti K."/>
            <person name="Larrondo L.F."/>
            <person name="Lindquist E."/>
            <person name="Ling A."/>
            <person name="Lombard V."/>
            <person name="Lucas S."/>
            <person name="Lundell T."/>
            <person name="Martin R."/>
            <person name="McLaughlin D.J."/>
            <person name="Morgenstern I."/>
            <person name="Morin E."/>
            <person name="Murat C."/>
            <person name="Nagy L.G."/>
            <person name="Nolan M."/>
            <person name="Ohm R.A."/>
            <person name="Patyshakuliyeva A."/>
            <person name="Rokas A."/>
            <person name="Ruiz-Duenas F.J."/>
            <person name="Sabat G."/>
            <person name="Salamov A."/>
            <person name="Samejima M."/>
            <person name="Schmutz J."/>
            <person name="Slot J.C."/>
            <person name="St John F."/>
            <person name="Stenlid J."/>
            <person name="Sun H."/>
            <person name="Sun S."/>
            <person name="Syed K."/>
            <person name="Tsang A."/>
            <person name="Wiebenga A."/>
            <person name="Young D."/>
            <person name="Pisabarro A."/>
            <person name="Eastwood D.C."/>
            <person name="Martin F."/>
            <person name="Cullen D."/>
            <person name="Grigoriev I.V."/>
            <person name="Hibbett D.S."/>
        </authorList>
    </citation>
    <scope>NUCLEOTIDE SEQUENCE [LARGE SCALE GENOMIC DNA]</scope>
    <source>
        <strain evidence="2 3">ATCC 11539</strain>
    </source>
</reference>